<dbReference type="Gene3D" id="1.10.1200.10">
    <property type="entry name" value="ACP-like"/>
    <property type="match status" value="1"/>
</dbReference>
<gene>
    <name evidence="1" type="ORF">NL53_05095</name>
</gene>
<name>A0ABR4YFH3_9VIBR</name>
<protein>
    <recommendedName>
        <fullName evidence="3">Acyl carrier protein</fullName>
    </recommendedName>
</protein>
<sequence length="70" mass="8111">MNKLIEVMTRVLGVDVDIDSSMETIDEWDSFNHVMLMIELKSEFNLDVSQEDFSRLTSVKDIMNILSDKV</sequence>
<dbReference type="Proteomes" id="UP000030520">
    <property type="component" value="Unassembled WGS sequence"/>
</dbReference>
<organism evidence="1 2">
    <name type="scientific">Vibrio variabilis</name>
    <dbReference type="NCBI Taxonomy" id="990271"/>
    <lineage>
        <taxon>Bacteria</taxon>
        <taxon>Pseudomonadati</taxon>
        <taxon>Pseudomonadota</taxon>
        <taxon>Gammaproteobacteria</taxon>
        <taxon>Vibrionales</taxon>
        <taxon>Vibrionaceae</taxon>
        <taxon>Vibrio</taxon>
    </lineage>
</organism>
<evidence type="ECO:0008006" key="3">
    <source>
        <dbReference type="Google" id="ProtNLM"/>
    </source>
</evidence>
<reference evidence="1 2" key="1">
    <citation type="submission" date="2014-10" db="EMBL/GenBank/DDBJ databases">
        <title>Genome sequencing of Vibrio variabilis T01.</title>
        <authorList>
            <person name="Chan K.-G."/>
            <person name="Mohamad N.I."/>
        </authorList>
    </citation>
    <scope>NUCLEOTIDE SEQUENCE [LARGE SCALE GENOMIC DNA]</scope>
    <source>
        <strain evidence="1 2">T01</strain>
    </source>
</reference>
<comment type="caution">
    <text evidence="1">The sequence shown here is derived from an EMBL/GenBank/DDBJ whole genome shotgun (WGS) entry which is preliminary data.</text>
</comment>
<dbReference type="RefSeq" id="WP_038213182.1">
    <property type="nucleotide sequence ID" value="NZ_JRWM01000005.1"/>
</dbReference>
<accession>A0ABR4YFH3</accession>
<dbReference type="SUPFAM" id="SSF47336">
    <property type="entry name" value="ACP-like"/>
    <property type="match status" value="1"/>
</dbReference>
<keyword evidence="2" id="KW-1185">Reference proteome</keyword>
<proteinExistence type="predicted"/>
<evidence type="ECO:0000313" key="1">
    <source>
        <dbReference type="EMBL" id="KHA61692.1"/>
    </source>
</evidence>
<dbReference type="EMBL" id="JRWM01000005">
    <property type="protein sequence ID" value="KHA61692.1"/>
    <property type="molecule type" value="Genomic_DNA"/>
</dbReference>
<dbReference type="InterPro" id="IPR036736">
    <property type="entry name" value="ACP-like_sf"/>
</dbReference>
<evidence type="ECO:0000313" key="2">
    <source>
        <dbReference type="Proteomes" id="UP000030520"/>
    </source>
</evidence>